<name>A0A8K0PCQ7_LADFU</name>
<protein>
    <recommendedName>
        <fullName evidence="1">Rab3GAP regulatory subunit C-terminal domain-containing protein</fullName>
    </recommendedName>
</protein>
<evidence type="ECO:0000313" key="2">
    <source>
        <dbReference type="EMBL" id="KAG8240003.1"/>
    </source>
</evidence>
<dbReference type="Proteomes" id="UP000792457">
    <property type="component" value="Unassembled WGS sequence"/>
</dbReference>
<gene>
    <name evidence="2" type="ORF">J437_LFUL018221</name>
</gene>
<evidence type="ECO:0000259" key="1">
    <source>
        <dbReference type="Pfam" id="PF14656"/>
    </source>
</evidence>
<comment type="caution">
    <text evidence="2">The sequence shown here is derived from an EMBL/GenBank/DDBJ whole genome shotgun (WGS) entry which is preliminary data.</text>
</comment>
<organism evidence="2 3">
    <name type="scientific">Ladona fulva</name>
    <name type="common">Scarce chaser dragonfly</name>
    <name type="synonym">Libellula fulva</name>
    <dbReference type="NCBI Taxonomy" id="123851"/>
    <lineage>
        <taxon>Eukaryota</taxon>
        <taxon>Metazoa</taxon>
        <taxon>Ecdysozoa</taxon>
        <taxon>Arthropoda</taxon>
        <taxon>Hexapoda</taxon>
        <taxon>Insecta</taxon>
        <taxon>Pterygota</taxon>
        <taxon>Palaeoptera</taxon>
        <taxon>Odonata</taxon>
        <taxon>Epiprocta</taxon>
        <taxon>Anisoptera</taxon>
        <taxon>Libelluloidea</taxon>
        <taxon>Libellulidae</taxon>
        <taxon>Ladona</taxon>
    </lineage>
</organism>
<sequence>MRLLRKRFPFSISASTLIANVCWECARQITSQTISDIPILSSTLEWLKAIPSSRICRGVCCLLWTVHLDHRVKAAAQLLECYPNMAAIPEKVVLDEIGLPSLLVLHDLFVSAYKFLDIMTELADSEEAVEEGSERWEEGLAMADDQEGVPPPLIELAFLQPPLPSSLHPFTLYHQLCIVQKELWQKWPDTRKHDTNNTKVRFQEVFDLALTKECTENKVQGSESVAQAVQKVHGMGS</sequence>
<dbReference type="AlphaFoldDB" id="A0A8K0PCQ7"/>
<evidence type="ECO:0000313" key="3">
    <source>
        <dbReference type="Proteomes" id="UP000792457"/>
    </source>
</evidence>
<feature type="domain" description="Rab3GAP regulatory subunit C-terminal" evidence="1">
    <location>
        <begin position="2"/>
        <end position="177"/>
    </location>
</feature>
<dbReference type="InterPro" id="IPR029257">
    <property type="entry name" value="RAB3GAP2_C"/>
</dbReference>
<dbReference type="Pfam" id="PF14656">
    <property type="entry name" value="RAB3GAP2_C"/>
    <property type="match status" value="1"/>
</dbReference>
<reference evidence="2" key="1">
    <citation type="submission" date="2013-04" db="EMBL/GenBank/DDBJ databases">
        <authorList>
            <person name="Qu J."/>
            <person name="Murali S.C."/>
            <person name="Bandaranaike D."/>
            <person name="Bellair M."/>
            <person name="Blankenburg K."/>
            <person name="Chao H."/>
            <person name="Dinh H."/>
            <person name="Doddapaneni H."/>
            <person name="Downs B."/>
            <person name="Dugan-Rocha S."/>
            <person name="Elkadiri S."/>
            <person name="Gnanaolivu R.D."/>
            <person name="Hernandez B."/>
            <person name="Javaid M."/>
            <person name="Jayaseelan J.C."/>
            <person name="Lee S."/>
            <person name="Li M."/>
            <person name="Ming W."/>
            <person name="Munidasa M."/>
            <person name="Muniz J."/>
            <person name="Nguyen L."/>
            <person name="Ongeri F."/>
            <person name="Osuji N."/>
            <person name="Pu L.-L."/>
            <person name="Puazo M."/>
            <person name="Qu C."/>
            <person name="Quiroz J."/>
            <person name="Raj R."/>
            <person name="Weissenberger G."/>
            <person name="Xin Y."/>
            <person name="Zou X."/>
            <person name="Han Y."/>
            <person name="Richards S."/>
            <person name="Worley K."/>
            <person name="Muzny D."/>
            <person name="Gibbs R."/>
        </authorList>
    </citation>
    <scope>NUCLEOTIDE SEQUENCE</scope>
    <source>
        <strain evidence="2">Sampled in the wild</strain>
    </source>
</reference>
<feature type="non-terminal residue" evidence="2">
    <location>
        <position position="237"/>
    </location>
</feature>
<reference evidence="2" key="2">
    <citation type="submission" date="2017-10" db="EMBL/GenBank/DDBJ databases">
        <title>Ladona fulva Genome sequencing and assembly.</title>
        <authorList>
            <person name="Murali S."/>
            <person name="Richards S."/>
            <person name="Bandaranaike D."/>
            <person name="Bellair M."/>
            <person name="Blankenburg K."/>
            <person name="Chao H."/>
            <person name="Dinh H."/>
            <person name="Doddapaneni H."/>
            <person name="Dugan-Rocha S."/>
            <person name="Elkadiri S."/>
            <person name="Gnanaolivu R."/>
            <person name="Hernandez B."/>
            <person name="Skinner E."/>
            <person name="Javaid M."/>
            <person name="Lee S."/>
            <person name="Li M."/>
            <person name="Ming W."/>
            <person name="Munidasa M."/>
            <person name="Muniz J."/>
            <person name="Nguyen L."/>
            <person name="Hughes D."/>
            <person name="Osuji N."/>
            <person name="Pu L.-L."/>
            <person name="Puazo M."/>
            <person name="Qu C."/>
            <person name="Quiroz J."/>
            <person name="Raj R."/>
            <person name="Weissenberger G."/>
            <person name="Xin Y."/>
            <person name="Zou X."/>
            <person name="Han Y."/>
            <person name="Worley K."/>
            <person name="Muzny D."/>
            <person name="Gibbs R."/>
        </authorList>
    </citation>
    <scope>NUCLEOTIDE SEQUENCE</scope>
    <source>
        <strain evidence="2">Sampled in the wild</strain>
    </source>
</reference>
<accession>A0A8K0PCQ7</accession>
<dbReference type="EMBL" id="KZ310658">
    <property type="protein sequence ID" value="KAG8240003.1"/>
    <property type="molecule type" value="Genomic_DNA"/>
</dbReference>
<dbReference type="OrthoDB" id="2019917at2759"/>
<proteinExistence type="predicted"/>
<keyword evidence="3" id="KW-1185">Reference proteome</keyword>